<name>A0A6H5GWG0_9HEMI</name>
<feature type="region of interest" description="Disordered" evidence="1">
    <location>
        <begin position="1"/>
        <end position="63"/>
    </location>
</feature>
<feature type="non-terminal residue" evidence="2">
    <location>
        <position position="63"/>
    </location>
</feature>
<dbReference type="Proteomes" id="UP000479000">
    <property type="component" value="Unassembled WGS sequence"/>
</dbReference>
<feature type="compositionally biased region" description="Pro residues" evidence="1">
    <location>
        <begin position="17"/>
        <end position="29"/>
    </location>
</feature>
<protein>
    <submittedName>
        <fullName evidence="2">Uncharacterized protein</fullName>
    </submittedName>
</protein>
<proteinExistence type="predicted"/>
<dbReference type="OrthoDB" id="10029564at2759"/>
<accession>A0A6H5GWG0</accession>
<evidence type="ECO:0000313" key="3">
    <source>
        <dbReference type="Proteomes" id="UP000479000"/>
    </source>
</evidence>
<dbReference type="EMBL" id="CADCXU010019549">
    <property type="protein sequence ID" value="CAB0007796.1"/>
    <property type="molecule type" value="Genomic_DNA"/>
</dbReference>
<sequence length="63" mass="6479">MLGSGRSMAPSRSGPRGEPPPPPPPPPPQSVLDPHVRTINMSRGPPDSGHGFGICVKGGTRDT</sequence>
<evidence type="ECO:0000256" key="1">
    <source>
        <dbReference type="SAM" id="MobiDB-lite"/>
    </source>
</evidence>
<reference evidence="2 3" key="1">
    <citation type="submission" date="2020-02" db="EMBL/GenBank/DDBJ databases">
        <authorList>
            <person name="Ferguson B K."/>
        </authorList>
    </citation>
    <scope>NUCLEOTIDE SEQUENCE [LARGE SCALE GENOMIC DNA]</scope>
</reference>
<evidence type="ECO:0000313" key="2">
    <source>
        <dbReference type="EMBL" id="CAB0007796.1"/>
    </source>
</evidence>
<keyword evidence="3" id="KW-1185">Reference proteome</keyword>
<organism evidence="2 3">
    <name type="scientific">Nesidiocoris tenuis</name>
    <dbReference type="NCBI Taxonomy" id="355587"/>
    <lineage>
        <taxon>Eukaryota</taxon>
        <taxon>Metazoa</taxon>
        <taxon>Ecdysozoa</taxon>
        <taxon>Arthropoda</taxon>
        <taxon>Hexapoda</taxon>
        <taxon>Insecta</taxon>
        <taxon>Pterygota</taxon>
        <taxon>Neoptera</taxon>
        <taxon>Paraneoptera</taxon>
        <taxon>Hemiptera</taxon>
        <taxon>Heteroptera</taxon>
        <taxon>Panheteroptera</taxon>
        <taxon>Cimicomorpha</taxon>
        <taxon>Miridae</taxon>
        <taxon>Dicyphina</taxon>
        <taxon>Nesidiocoris</taxon>
    </lineage>
</organism>
<dbReference type="AlphaFoldDB" id="A0A6H5GWG0"/>
<gene>
    <name evidence="2" type="ORF">NTEN_LOCUS13050</name>
</gene>